<organism evidence="2 3">
    <name type="scientific">Pseudomonas frederiksbergensis</name>
    <dbReference type="NCBI Taxonomy" id="104087"/>
    <lineage>
        <taxon>Bacteria</taxon>
        <taxon>Pseudomonadati</taxon>
        <taxon>Pseudomonadota</taxon>
        <taxon>Gammaproteobacteria</taxon>
        <taxon>Pseudomonadales</taxon>
        <taxon>Pseudomonadaceae</taxon>
        <taxon>Pseudomonas</taxon>
    </lineage>
</organism>
<protein>
    <recommendedName>
        <fullName evidence="4">Phage tail protein</fullName>
    </recommendedName>
</protein>
<evidence type="ECO:0008006" key="4">
    <source>
        <dbReference type="Google" id="ProtNLM"/>
    </source>
</evidence>
<feature type="region of interest" description="Disordered" evidence="1">
    <location>
        <begin position="81"/>
        <end position="105"/>
    </location>
</feature>
<name>A0AB33E949_9PSED</name>
<reference evidence="2 3" key="1">
    <citation type="submission" date="2017-09" db="EMBL/GenBank/DDBJ databases">
        <title>Complete Genome sequence of Lysobacter capsici KNU-15.</title>
        <authorList>
            <person name="Kim M.-C."/>
            <person name="Yi H."/>
            <person name="Lee D.-W."/>
            <person name="Shin J.-H."/>
        </authorList>
    </citation>
    <scope>NUCLEOTIDE SEQUENCE [LARGE SCALE GENOMIC DNA]</scope>
    <source>
        <strain evidence="2 3">KNU-15</strain>
    </source>
</reference>
<evidence type="ECO:0000256" key="1">
    <source>
        <dbReference type="SAM" id="MobiDB-lite"/>
    </source>
</evidence>
<evidence type="ECO:0000313" key="2">
    <source>
        <dbReference type="EMBL" id="ATE76645.1"/>
    </source>
</evidence>
<sequence>MTKRFLRFYDLKVKASARYEVNDQMISTVVLALPLRDILIQAQQVFDGVDCLYRELPSEIKYYLSDMRIEDDGLKATLLINKSDPTEPDQTISNPLEGDRQDLEKPEGYGNDYSAHVCIGLTPVAPDTYSMVYESPRGGIPGAQVHAFLNFLMRECRKANEELYKTAHPAGIMANGHPLMVNALHTVDMNGKISDDFYNDLANGSLGRIELANYENVGQVWDQRAGLAEEKKIIVLRPQLENLPADGVLESLRQAFTRGRDFNFDQAVIVFKDPTDTQHTVTVNTDDFTLSDNEKYVKKAYIVTPDVNNNGYGDIDEDIKLALYAAL</sequence>
<gene>
    <name evidence="2" type="ORF">CNN82_09505</name>
</gene>
<proteinExistence type="predicted"/>
<dbReference type="EMBL" id="CP023466">
    <property type="protein sequence ID" value="ATE76645.1"/>
    <property type="molecule type" value="Genomic_DNA"/>
</dbReference>
<dbReference type="AlphaFoldDB" id="A0AB33E949"/>
<dbReference type="RefSeq" id="WP_096479797.1">
    <property type="nucleotide sequence ID" value="NZ_CP023466.1"/>
</dbReference>
<dbReference type="Proteomes" id="UP000218385">
    <property type="component" value="Chromosome"/>
</dbReference>
<evidence type="ECO:0000313" key="3">
    <source>
        <dbReference type="Proteomes" id="UP000218385"/>
    </source>
</evidence>
<accession>A0AB33E949</accession>